<proteinExistence type="predicted"/>
<keyword evidence="3" id="KW-1185">Reference proteome</keyword>
<organism evidence="2 3">
    <name type="scientific">Papaver nudicaule</name>
    <name type="common">Iceland poppy</name>
    <dbReference type="NCBI Taxonomy" id="74823"/>
    <lineage>
        <taxon>Eukaryota</taxon>
        <taxon>Viridiplantae</taxon>
        <taxon>Streptophyta</taxon>
        <taxon>Embryophyta</taxon>
        <taxon>Tracheophyta</taxon>
        <taxon>Spermatophyta</taxon>
        <taxon>Magnoliopsida</taxon>
        <taxon>Ranunculales</taxon>
        <taxon>Papaveraceae</taxon>
        <taxon>Papaveroideae</taxon>
        <taxon>Papaver</taxon>
    </lineage>
</organism>
<dbReference type="Proteomes" id="UP001177140">
    <property type="component" value="Unassembled WGS sequence"/>
</dbReference>
<dbReference type="AlphaFoldDB" id="A0AA41UYV4"/>
<sequence length="167" mass="19564">FYPLAFALVPGEDVCNWQWFMRNLSNCVDDRPITFITDRGEGLKQSIPEVFGDRAYHSYCFFHLKQNLPINKGDEKYKQVIESFKKATYALTPAKYEEGLREMVIAGRPWVAEYLKGVDREKWSSAYFKGCRYGYTSSSIAESFNNWIRKEKKLPAYGIADNIRYFF</sequence>
<reference evidence="2" key="1">
    <citation type="submission" date="2022-03" db="EMBL/GenBank/DDBJ databases">
        <title>A functionally conserved STORR gene fusion in Papaver species that diverged 16.8 million years ago.</title>
        <authorList>
            <person name="Catania T."/>
        </authorList>
    </citation>
    <scope>NUCLEOTIDE SEQUENCE</scope>
    <source>
        <strain evidence="2">S-191538</strain>
    </source>
</reference>
<dbReference type="PANTHER" id="PTHR31973:SF166">
    <property type="entry name" value="OS10G0104700 PROTEIN"/>
    <property type="match status" value="1"/>
</dbReference>
<feature type="non-terminal residue" evidence="2">
    <location>
        <position position="1"/>
    </location>
</feature>
<feature type="domain" description="MULE transposase" evidence="1">
    <location>
        <begin position="2"/>
        <end position="67"/>
    </location>
</feature>
<evidence type="ECO:0000313" key="2">
    <source>
        <dbReference type="EMBL" id="MCL7028010.1"/>
    </source>
</evidence>
<gene>
    <name evidence="2" type="ORF">MKW94_015232</name>
</gene>
<comment type="caution">
    <text evidence="2">The sequence shown here is derived from an EMBL/GenBank/DDBJ whole genome shotgun (WGS) entry which is preliminary data.</text>
</comment>
<dbReference type="EMBL" id="JAJJMA010074671">
    <property type="protein sequence ID" value="MCL7028010.1"/>
    <property type="molecule type" value="Genomic_DNA"/>
</dbReference>
<dbReference type="Pfam" id="PF10551">
    <property type="entry name" value="MULE"/>
    <property type="match status" value="1"/>
</dbReference>
<evidence type="ECO:0000313" key="3">
    <source>
        <dbReference type="Proteomes" id="UP001177140"/>
    </source>
</evidence>
<accession>A0AA41UYV4</accession>
<name>A0AA41UYV4_PAPNU</name>
<protein>
    <recommendedName>
        <fullName evidence="1">MULE transposase domain-containing protein</fullName>
    </recommendedName>
</protein>
<dbReference type="InterPro" id="IPR018289">
    <property type="entry name" value="MULE_transposase_dom"/>
</dbReference>
<dbReference type="PANTHER" id="PTHR31973">
    <property type="entry name" value="POLYPROTEIN, PUTATIVE-RELATED"/>
    <property type="match status" value="1"/>
</dbReference>
<evidence type="ECO:0000259" key="1">
    <source>
        <dbReference type="Pfam" id="PF10551"/>
    </source>
</evidence>